<evidence type="ECO:0000313" key="3">
    <source>
        <dbReference type="Proteomes" id="UP000005435"/>
    </source>
</evidence>
<accession>G8LVE7</accession>
<reference evidence="3" key="1">
    <citation type="submission" date="2011-12" db="EMBL/GenBank/DDBJ databases">
        <title>Complete sequence of Clostridium clariflavum DSM 19732.</title>
        <authorList>
            <consortium name="US DOE Joint Genome Institute"/>
            <person name="Lucas S."/>
            <person name="Han J."/>
            <person name="Lapidus A."/>
            <person name="Cheng J.-F."/>
            <person name="Goodwin L."/>
            <person name="Pitluck S."/>
            <person name="Peters L."/>
            <person name="Teshima H."/>
            <person name="Detter J.C."/>
            <person name="Han C."/>
            <person name="Tapia R."/>
            <person name="Land M."/>
            <person name="Hauser L."/>
            <person name="Kyrpides N."/>
            <person name="Ivanova N."/>
            <person name="Pagani I."/>
            <person name="Kitzmiller T."/>
            <person name="Lynd L."/>
            <person name="Izquierdo J."/>
            <person name="Woyke T."/>
        </authorList>
    </citation>
    <scope>NUCLEOTIDE SEQUENCE [LARGE SCALE GENOMIC DNA]</scope>
    <source>
        <strain evidence="3">DSM 19732 / NBRC 101661 / EBR45</strain>
    </source>
</reference>
<feature type="compositionally biased region" description="Basic and acidic residues" evidence="1">
    <location>
        <begin position="90"/>
        <end position="102"/>
    </location>
</feature>
<dbReference type="EMBL" id="CP003065">
    <property type="protein sequence ID" value="AEV68536.1"/>
    <property type="molecule type" value="Genomic_DNA"/>
</dbReference>
<evidence type="ECO:0000313" key="2">
    <source>
        <dbReference type="EMBL" id="AEV68536.1"/>
    </source>
</evidence>
<dbReference type="eggNOG" id="ENOG5033P7H">
    <property type="taxonomic scope" value="Bacteria"/>
</dbReference>
<dbReference type="OrthoDB" id="1708376at2"/>
<dbReference type="AlphaFoldDB" id="G8LVE7"/>
<dbReference type="RefSeq" id="WP_014255117.1">
    <property type="nucleotide sequence ID" value="NC_016627.1"/>
</dbReference>
<feature type="compositionally biased region" description="Basic and acidic residues" evidence="1">
    <location>
        <begin position="62"/>
        <end position="75"/>
    </location>
</feature>
<dbReference type="STRING" id="720554.Clocl_1934"/>
<name>G8LVE7_ACECE</name>
<dbReference type="Proteomes" id="UP000005435">
    <property type="component" value="Chromosome"/>
</dbReference>
<proteinExistence type="predicted"/>
<protein>
    <submittedName>
        <fullName evidence="2">Uncharacterized protein</fullName>
    </submittedName>
</protein>
<dbReference type="KEGG" id="ccl:Clocl_1934"/>
<evidence type="ECO:0000256" key="1">
    <source>
        <dbReference type="SAM" id="MobiDB-lite"/>
    </source>
</evidence>
<reference evidence="2 3" key="2">
    <citation type="journal article" date="2012" name="Stand. Genomic Sci.">
        <title>Complete Genome Sequence of Clostridium clariflavum DSM 19732.</title>
        <authorList>
            <person name="Izquierdo J.A."/>
            <person name="Goodwin L."/>
            <person name="Davenport K.W."/>
            <person name="Teshima H."/>
            <person name="Bruce D."/>
            <person name="Detter C."/>
            <person name="Tapia R."/>
            <person name="Han S."/>
            <person name="Land M."/>
            <person name="Hauser L."/>
            <person name="Jeffries C.D."/>
            <person name="Han J."/>
            <person name="Pitluck S."/>
            <person name="Nolan M."/>
            <person name="Chen A."/>
            <person name="Huntemann M."/>
            <person name="Mavromatis K."/>
            <person name="Mikhailova N."/>
            <person name="Liolios K."/>
            <person name="Woyke T."/>
            <person name="Lynd L.R."/>
        </authorList>
    </citation>
    <scope>NUCLEOTIDE SEQUENCE [LARGE SCALE GENOMIC DNA]</scope>
    <source>
        <strain evidence="3">DSM 19732 / NBRC 101661 / EBR45</strain>
    </source>
</reference>
<sequence>MAIKPVDFQVQIPKVNEVAKIQSETRHKNELIEQQQSMINRQNAQNSVNLVHARENAQQAKISERQSKESKEKKEKGNKKKKNNNNGNSAKEDRTSVIDIKI</sequence>
<keyword evidence="3" id="KW-1185">Reference proteome</keyword>
<organism evidence="2 3">
    <name type="scientific">Acetivibrio clariflavus (strain DSM 19732 / NBRC 101661 / EBR45)</name>
    <name type="common">Clostridium clariflavum</name>
    <dbReference type="NCBI Taxonomy" id="720554"/>
    <lineage>
        <taxon>Bacteria</taxon>
        <taxon>Bacillati</taxon>
        <taxon>Bacillota</taxon>
        <taxon>Clostridia</taxon>
        <taxon>Eubacteriales</taxon>
        <taxon>Oscillospiraceae</taxon>
        <taxon>Acetivibrio</taxon>
    </lineage>
</organism>
<gene>
    <name evidence="2" type="ordered locus">Clocl_1934</name>
</gene>
<dbReference type="HOGENOM" id="CLU_2258932_0_0_9"/>
<feature type="region of interest" description="Disordered" evidence="1">
    <location>
        <begin position="54"/>
        <end position="102"/>
    </location>
</feature>